<dbReference type="SUPFAM" id="SSF55469">
    <property type="entry name" value="FMN-dependent nitroreductase-like"/>
    <property type="match status" value="1"/>
</dbReference>
<dbReference type="Pfam" id="PF00881">
    <property type="entry name" value="Nitroreductase"/>
    <property type="match status" value="1"/>
</dbReference>
<dbReference type="CDD" id="cd02138">
    <property type="entry name" value="TdsD-like"/>
    <property type="match status" value="1"/>
</dbReference>
<name>A0ABN0ZI78_9BACI</name>
<proteinExistence type="inferred from homology"/>
<keyword evidence="6" id="KW-1185">Reference proteome</keyword>
<feature type="compositionally biased region" description="Basic and acidic residues" evidence="3">
    <location>
        <begin position="167"/>
        <end position="178"/>
    </location>
</feature>
<accession>A0ABN0ZI78</accession>
<dbReference type="PANTHER" id="PTHR43673:SF10">
    <property type="entry name" value="NADH DEHYDROGENASE_NAD(P)H NITROREDUCTASE XCC3605-RELATED"/>
    <property type="match status" value="1"/>
</dbReference>
<feature type="region of interest" description="Disordered" evidence="3">
    <location>
        <begin position="167"/>
        <end position="188"/>
    </location>
</feature>
<dbReference type="RefSeq" id="WP_343754003.1">
    <property type="nucleotide sequence ID" value="NZ_BAAADM010000055.1"/>
</dbReference>
<keyword evidence="2" id="KW-0560">Oxidoreductase</keyword>
<evidence type="ECO:0000256" key="2">
    <source>
        <dbReference type="ARBA" id="ARBA00023002"/>
    </source>
</evidence>
<comment type="caution">
    <text evidence="5">The sequence shown here is derived from an EMBL/GenBank/DDBJ whole genome shotgun (WGS) entry which is preliminary data.</text>
</comment>
<dbReference type="InterPro" id="IPR000415">
    <property type="entry name" value="Nitroreductase-like"/>
</dbReference>
<comment type="similarity">
    <text evidence="1">Belongs to the nitroreductase family.</text>
</comment>
<dbReference type="Gene3D" id="3.40.109.10">
    <property type="entry name" value="NADH Oxidase"/>
    <property type="match status" value="1"/>
</dbReference>
<dbReference type="Proteomes" id="UP001501459">
    <property type="component" value="Unassembled WGS sequence"/>
</dbReference>
<protein>
    <submittedName>
        <fullName evidence="5">Nitroreductase family protein</fullName>
    </submittedName>
</protein>
<organism evidence="5 6">
    <name type="scientific">Lentibacillus halophilus</name>
    <dbReference type="NCBI Taxonomy" id="295065"/>
    <lineage>
        <taxon>Bacteria</taxon>
        <taxon>Bacillati</taxon>
        <taxon>Bacillota</taxon>
        <taxon>Bacilli</taxon>
        <taxon>Bacillales</taxon>
        <taxon>Bacillaceae</taxon>
        <taxon>Lentibacillus</taxon>
    </lineage>
</organism>
<evidence type="ECO:0000313" key="5">
    <source>
        <dbReference type="EMBL" id="GAA0447197.1"/>
    </source>
</evidence>
<dbReference type="EMBL" id="BAAADM010000055">
    <property type="protein sequence ID" value="GAA0447197.1"/>
    <property type="molecule type" value="Genomic_DNA"/>
</dbReference>
<evidence type="ECO:0000259" key="4">
    <source>
        <dbReference type="Pfam" id="PF00881"/>
    </source>
</evidence>
<evidence type="ECO:0000256" key="3">
    <source>
        <dbReference type="SAM" id="MobiDB-lite"/>
    </source>
</evidence>
<feature type="domain" description="Nitroreductase" evidence="4">
    <location>
        <begin position="22"/>
        <end position="79"/>
    </location>
</feature>
<reference evidence="5 6" key="1">
    <citation type="journal article" date="2019" name="Int. J. Syst. Evol. Microbiol.">
        <title>The Global Catalogue of Microorganisms (GCM) 10K type strain sequencing project: providing services to taxonomists for standard genome sequencing and annotation.</title>
        <authorList>
            <consortium name="The Broad Institute Genomics Platform"/>
            <consortium name="The Broad Institute Genome Sequencing Center for Infectious Disease"/>
            <person name="Wu L."/>
            <person name="Ma J."/>
        </authorList>
    </citation>
    <scope>NUCLEOTIDE SEQUENCE [LARGE SCALE GENOMIC DNA]</scope>
    <source>
        <strain evidence="5 6">JCM 12149</strain>
    </source>
</reference>
<evidence type="ECO:0000313" key="6">
    <source>
        <dbReference type="Proteomes" id="UP001501459"/>
    </source>
</evidence>
<sequence>MKTTDIQQFRQADHDIDPIYINRWSPRSFLDKDVPEDVLLRVFEAARWAPSSGNIQPWRFILARTKEDRETFHSFVMDGNRKWCERAPVLTLIISDKETATHAFDAGTAWGYLSLQAAKEGLITHGMAGFYKDKARELLNIPDEFDIQALIAIGYQGEKDILDQELQEREKPSDRRPVQDSLMEGSFQ</sequence>
<gene>
    <name evidence="5" type="ORF">GCM10008983_26460</name>
</gene>
<dbReference type="PANTHER" id="PTHR43673">
    <property type="entry name" value="NAD(P)H NITROREDUCTASE YDGI-RELATED"/>
    <property type="match status" value="1"/>
</dbReference>
<evidence type="ECO:0000256" key="1">
    <source>
        <dbReference type="ARBA" id="ARBA00007118"/>
    </source>
</evidence>
<dbReference type="InterPro" id="IPR029479">
    <property type="entry name" value="Nitroreductase"/>
</dbReference>